<dbReference type="KEGG" id="tasa:A1Q1_07938"/>
<organism evidence="5 6">
    <name type="scientific">Trichosporon asahii var. asahii (strain ATCC 90039 / CBS 2479 / JCM 2466 / KCTC 7840 / NBRC 103889/ NCYC 2677 / UAMH 7654)</name>
    <name type="common">Yeast</name>
    <dbReference type="NCBI Taxonomy" id="1186058"/>
    <lineage>
        <taxon>Eukaryota</taxon>
        <taxon>Fungi</taxon>
        <taxon>Dikarya</taxon>
        <taxon>Basidiomycota</taxon>
        <taxon>Agaricomycotina</taxon>
        <taxon>Tremellomycetes</taxon>
        <taxon>Trichosporonales</taxon>
        <taxon>Trichosporonaceae</taxon>
        <taxon>Trichosporon</taxon>
    </lineage>
</organism>
<evidence type="ECO:0000259" key="3">
    <source>
        <dbReference type="Pfam" id="PF00501"/>
    </source>
</evidence>
<dbReference type="Gene3D" id="3.30.300.30">
    <property type="match status" value="1"/>
</dbReference>
<evidence type="ECO:0000259" key="4">
    <source>
        <dbReference type="Pfam" id="PF13193"/>
    </source>
</evidence>
<accession>J5TGZ0</accession>
<dbReference type="GO" id="GO:0016405">
    <property type="term" value="F:CoA-ligase activity"/>
    <property type="evidence" value="ECO:0007669"/>
    <property type="project" value="TreeGrafter"/>
</dbReference>
<dbReference type="PANTHER" id="PTHR24096:SF149">
    <property type="entry name" value="AMP-BINDING DOMAIN-CONTAINING PROTEIN-RELATED"/>
    <property type="match status" value="1"/>
</dbReference>
<dbReference type="EMBL" id="ALBS01000084">
    <property type="protein sequence ID" value="EJT50876.1"/>
    <property type="molecule type" value="Genomic_DNA"/>
</dbReference>
<evidence type="ECO:0000256" key="2">
    <source>
        <dbReference type="ARBA" id="ARBA00022598"/>
    </source>
</evidence>
<sequence length="222" mass="24316">MSDELCYAFEAKFPHCEISQGWGLTESSVAIGYNGAETGPKSCVGRLLPTWEARLVKDGKDVAPGEEGEIWARSPALMEGYHDNPKATADCMHGDWFKTGDVGRIDEDGFIYIVDRVKELIKYKGYQVAPAELEALLLQCPGVKDAGVVGVYSEAQATELPRAYVVANASPDFIAEWVKERVSNPKRLRGGVVLVDSIPKSPSGKILRKDLRTRAAQEMAKL</sequence>
<dbReference type="OrthoDB" id="1898221at2759"/>
<proteinExistence type="inferred from homology"/>
<evidence type="ECO:0000313" key="6">
    <source>
        <dbReference type="Proteomes" id="UP000002748"/>
    </source>
</evidence>
<evidence type="ECO:0000313" key="5">
    <source>
        <dbReference type="EMBL" id="EJT50876.1"/>
    </source>
</evidence>
<dbReference type="InterPro" id="IPR025110">
    <property type="entry name" value="AMP-bd_C"/>
</dbReference>
<dbReference type="HOGENOM" id="CLU_000022_17_3_1"/>
<dbReference type="Proteomes" id="UP000002748">
    <property type="component" value="Unassembled WGS sequence"/>
</dbReference>
<dbReference type="Pfam" id="PF00501">
    <property type="entry name" value="AMP-binding"/>
    <property type="match status" value="1"/>
</dbReference>
<dbReference type="VEuPathDB" id="FungiDB:A1Q1_07938"/>
<feature type="domain" description="AMP-dependent synthetase/ligase" evidence="3">
    <location>
        <begin position="1"/>
        <end position="82"/>
    </location>
</feature>
<comment type="similarity">
    <text evidence="1">Belongs to the ATP-dependent AMP-binding enzyme family.</text>
</comment>
<dbReference type="PANTHER" id="PTHR24096">
    <property type="entry name" value="LONG-CHAIN-FATTY-ACID--COA LIGASE"/>
    <property type="match status" value="1"/>
</dbReference>
<dbReference type="Gene3D" id="3.40.50.12780">
    <property type="entry name" value="N-terminal domain of ligase-like"/>
    <property type="match status" value="1"/>
</dbReference>
<dbReference type="RefSeq" id="XP_014181599.1">
    <property type="nucleotide sequence ID" value="XM_014326124.1"/>
</dbReference>
<gene>
    <name evidence="5" type="ORF">A1Q1_07938</name>
</gene>
<dbReference type="GeneID" id="25991450"/>
<comment type="caution">
    <text evidence="5">The sequence shown here is derived from an EMBL/GenBank/DDBJ whole genome shotgun (WGS) entry which is preliminary data.</text>
</comment>
<dbReference type="InterPro" id="IPR042099">
    <property type="entry name" value="ANL_N_sf"/>
</dbReference>
<dbReference type="AlphaFoldDB" id="J5TGZ0"/>
<feature type="domain" description="AMP-binding enzyme C-terminal" evidence="4">
    <location>
        <begin position="132"/>
        <end position="205"/>
    </location>
</feature>
<reference evidence="5 6" key="1">
    <citation type="journal article" date="2012" name="Eukaryot. Cell">
        <title>Draft genome sequence of CBS 2479, the standard type strain of Trichosporon asahii.</title>
        <authorList>
            <person name="Yang R.Y."/>
            <person name="Li H.T."/>
            <person name="Zhu H."/>
            <person name="Zhou G.P."/>
            <person name="Wang M."/>
            <person name="Wang L."/>
        </authorList>
    </citation>
    <scope>NUCLEOTIDE SEQUENCE [LARGE SCALE GENOMIC DNA]</scope>
    <source>
        <strain evidence="6">ATCC 90039 / CBS 2479 / JCM 2466 / KCTC 7840 / NCYC 2677 / UAMH 7654</strain>
    </source>
</reference>
<name>J5TGZ0_TRIAS</name>
<dbReference type="Pfam" id="PF13193">
    <property type="entry name" value="AMP-binding_C"/>
    <property type="match status" value="1"/>
</dbReference>
<protein>
    <submittedName>
        <fullName evidence="5">AMP binding protein</fullName>
    </submittedName>
</protein>
<dbReference type="InterPro" id="IPR000873">
    <property type="entry name" value="AMP-dep_synth/lig_dom"/>
</dbReference>
<dbReference type="InterPro" id="IPR045851">
    <property type="entry name" value="AMP-bd_C_sf"/>
</dbReference>
<keyword evidence="2" id="KW-0436">Ligase</keyword>
<evidence type="ECO:0000256" key="1">
    <source>
        <dbReference type="ARBA" id="ARBA00006432"/>
    </source>
</evidence>
<dbReference type="SUPFAM" id="SSF56801">
    <property type="entry name" value="Acetyl-CoA synthetase-like"/>
    <property type="match status" value="1"/>
</dbReference>